<keyword evidence="4" id="KW-1185">Reference proteome</keyword>
<feature type="compositionally biased region" description="Pro residues" evidence="2">
    <location>
        <begin position="307"/>
        <end position="318"/>
    </location>
</feature>
<organism evidence="3 4">
    <name type="scientific">Coccomyxa viridis</name>
    <dbReference type="NCBI Taxonomy" id="1274662"/>
    <lineage>
        <taxon>Eukaryota</taxon>
        <taxon>Viridiplantae</taxon>
        <taxon>Chlorophyta</taxon>
        <taxon>core chlorophytes</taxon>
        <taxon>Trebouxiophyceae</taxon>
        <taxon>Trebouxiophyceae incertae sedis</taxon>
        <taxon>Coccomyxaceae</taxon>
        <taxon>Coccomyxa</taxon>
    </lineage>
</organism>
<evidence type="ECO:0000256" key="2">
    <source>
        <dbReference type="SAM" id="MobiDB-lite"/>
    </source>
</evidence>
<evidence type="ECO:0000256" key="1">
    <source>
        <dbReference type="SAM" id="Coils"/>
    </source>
</evidence>
<protein>
    <submittedName>
        <fullName evidence="3">G5204 protein</fullName>
    </submittedName>
</protein>
<feature type="compositionally biased region" description="Basic and acidic residues" evidence="2">
    <location>
        <begin position="217"/>
        <end position="233"/>
    </location>
</feature>
<feature type="region of interest" description="Disordered" evidence="2">
    <location>
        <begin position="126"/>
        <end position="387"/>
    </location>
</feature>
<evidence type="ECO:0000313" key="3">
    <source>
        <dbReference type="EMBL" id="CAL5222789.1"/>
    </source>
</evidence>
<feature type="region of interest" description="Disordered" evidence="2">
    <location>
        <begin position="420"/>
        <end position="475"/>
    </location>
</feature>
<sequence>MDNSPPEPETDGVNAALERVRALESRIRQAIQMNNRDLERPPEVVDRERSALDSIEIQLELVEDKLRELRLLTLDPREYDDKTVTLSQLDRVRQELLATAKGELKYVTFGKEIVRDVISFADVHESTTPREDTFVSSPETSPHLQLPDASPEGQPWTLKSMDWRTPVREEPRSLQRSVRENPPSHVGGSFHDPYGWDAYTEPASRPAPAMEAGRGTRAREHRPAKAYTEDAVDRIFASSARSGSRGNDRERQTTADSAISKELFSPSAILDDESYMQTNGSSRYQHDPEYGGKVSLSGFQNAKAASPPGPEHLPPMPPDHPRVRELIGSEAAARGSGDAQTPSSAASTQSWCAGAPLPRSRYVDPPTPLREPKEEKPLQSPSPMNSFRKGIVKTLQTAPQYIMAGAVVAAAAAGFLKAAEGVGTSKSEPKRSRASSHAKENYPAPPFYNTSPTGLPPKGQLYPDLPPPDMPTCRG</sequence>
<proteinExistence type="predicted"/>
<feature type="compositionally biased region" description="Basic and acidic residues" evidence="2">
    <location>
        <begin position="161"/>
        <end position="179"/>
    </location>
</feature>
<accession>A0ABP1FS80</accession>
<keyword evidence="1" id="KW-0175">Coiled coil</keyword>
<name>A0ABP1FS80_9CHLO</name>
<evidence type="ECO:0000313" key="4">
    <source>
        <dbReference type="Proteomes" id="UP001497392"/>
    </source>
</evidence>
<feature type="compositionally biased region" description="Low complexity" evidence="2">
    <location>
        <begin position="339"/>
        <end position="350"/>
    </location>
</feature>
<feature type="compositionally biased region" description="Pro residues" evidence="2">
    <location>
        <begin position="464"/>
        <end position="475"/>
    </location>
</feature>
<gene>
    <name evidence="3" type="primary">g5204</name>
    <name evidence="3" type="ORF">VP750_LOCUS4448</name>
</gene>
<feature type="compositionally biased region" description="Polar residues" evidence="2">
    <location>
        <begin position="134"/>
        <end position="143"/>
    </location>
</feature>
<feature type="coiled-coil region" evidence="1">
    <location>
        <begin position="13"/>
        <end position="72"/>
    </location>
</feature>
<reference evidence="3 4" key="1">
    <citation type="submission" date="2024-06" db="EMBL/GenBank/DDBJ databases">
        <authorList>
            <person name="Kraege A."/>
            <person name="Thomma B."/>
        </authorList>
    </citation>
    <scope>NUCLEOTIDE SEQUENCE [LARGE SCALE GENOMIC DNA]</scope>
</reference>
<dbReference type="Proteomes" id="UP001497392">
    <property type="component" value="Unassembled WGS sequence"/>
</dbReference>
<comment type="caution">
    <text evidence="3">The sequence shown here is derived from an EMBL/GenBank/DDBJ whole genome shotgun (WGS) entry which is preliminary data.</text>
</comment>
<dbReference type="EMBL" id="CAXHTA020000007">
    <property type="protein sequence ID" value="CAL5222789.1"/>
    <property type="molecule type" value="Genomic_DNA"/>
</dbReference>